<evidence type="ECO:0008006" key="5">
    <source>
        <dbReference type="Google" id="ProtNLM"/>
    </source>
</evidence>
<dbReference type="PANTHER" id="PTHR38123:SF1">
    <property type="entry name" value="HYDROPHOBIC SURFACE BINDING PROTEIN"/>
    <property type="match status" value="1"/>
</dbReference>
<accession>A0A484G452</accession>
<evidence type="ECO:0000313" key="4">
    <source>
        <dbReference type="Proteomes" id="UP000014480"/>
    </source>
</evidence>
<feature type="signal peptide" evidence="2">
    <location>
        <begin position="1"/>
        <end position="19"/>
    </location>
</feature>
<dbReference type="Gene3D" id="1.20.1280.140">
    <property type="match status" value="1"/>
</dbReference>
<evidence type="ECO:0000313" key="3">
    <source>
        <dbReference type="EMBL" id="TDZ25286.1"/>
    </source>
</evidence>
<keyword evidence="2" id="KW-0732">Signal</keyword>
<dbReference type="SUPFAM" id="SSF54593">
    <property type="entry name" value="Glyoxalase/Bleomycin resistance protein/Dihydroxybiphenyl dioxygenase"/>
    <property type="match status" value="1"/>
</dbReference>
<dbReference type="Proteomes" id="UP000014480">
    <property type="component" value="Unassembled WGS sequence"/>
</dbReference>
<dbReference type="EMBL" id="AMCV02000002">
    <property type="protein sequence ID" value="TDZ25286.1"/>
    <property type="molecule type" value="Genomic_DNA"/>
</dbReference>
<dbReference type="Pfam" id="PF12296">
    <property type="entry name" value="HsbA"/>
    <property type="match status" value="1"/>
</dbReference>
<reference evidence="4" key="2">
    <citation type="journal article" date="2019" name="Mol. Plant Microbe Interact.">
        <title>Genome sequence resources for four phytopathogenic fungi from the Colletotrichum orbiculare species complex.</title>
        <authorList>
            <person name="Gan P."/>
            <person name="Tsushima A."/>
            <person name="Narusaka M."/>
            <person name="Narusaka Y."/>
            <person name="Takano Y."/>
            <person name="Kubo Y."/>
            <person name="Shirasu K."/>
        </authorList>
    </citation>
    <scope>GENOME REANNOTATION</scope>
    <source>
        <strain evidence="4">104-T / ATCC 96160 / CBS 514.97 / LARS 414 / MAFF 240422</strain>
    </source>
</reference>
<sequence>MKFHVILPLFLCLLSMAMAQVAMPAEQLWGRPGRGRDNDADATCSRRRGCRGNGNGNGNGNGRGGRNRKGQQVKGGADELKVRIGDLKTKVNNAKQAVEPFKGGNLRGLVGLLKVNEAVVELGNTIDMGTKSAEATDVLPAAASTQIGTQFLDLQPDISGLLSELQGKRREFDKAGFRILDVRSLIRDSVVIQQDKASDLGGAFTKILDKSLQPIAEQVNTQIQANFSEAVDMYKGRAGKIKIPSAAVPALSDLLSGVARALGIGDRNRAVMAADGTEAVPITNFTTVSAAAANIEAADTAMANNAAEAFMARISDEELSRLGPDENDTRGIPPLVMAVLRRYGSSVPRSPESDSSSRVFHRLREQPFIGGYTSNPYPSRGKPPHIALSSRDIQATVKLDAYYEFVMARGAHVDVIEPVRDTAWGYRQFSIEDEDGNTLTFFRFLAGGNPGPE</sequence>
<dbReference type="AlphaFoldDB" id="A0A484G452"/>
<comment type="caution">
    <text evidence="3">The sequence shown here is derived from an EMBL/GenBank/DDBJ whole genome shotgun (WGS) entry which is preliminary data.</text>
</comment>
<dbReference type="GO" id="GO:0005576">
    <property type="term" value="C:extracellular region"/>
    <property type="evidence" value="ECO:0007669"/>
    <property type="project" value="TreeGrafter"/>
</dbReference>
<feature type="region of interest" description="Disordered" evidence="1">
    <location>
        <begin position="29"/>
        <end position="75"/>
    </location>
</feature>
<dbReference type="Gene3D" id="3.10.180.10">
    <property type="entry name" value="2,3-Dihydroxybiphenyl 1,2-Dioxygenase, domain 1"/>
    <property type="match status" value="1"/>
</dbReference>
<reference evidence="4" key="1">
    <citation type="journal article" date="2013" name="New Phytol.">
        <title>Comparative genomic and transcriptomic analyses reveal the hemibiotrophic stage shift of Colletotrichum fungi.</title>
        <authorList>
            <person name="Gan P."/>
            <person name="Ikeda K."/>
            <person name="Irieda H."/>
            <person name="Narusaka M."/>
            <person name="O'Connell R.J."/>
            <person name="Narusaka Y."/>
            <person name="Takano Y."/>
            <person name="Kubo Y."/>
            <person name="Shirasu K."/>
        </authorList>
    </citation>
    <scope>NUCLEOTIDE SEQUENCE [LARGE SCALE GENOMIC DNA]</scope>
    <source>
        <strain evidence="4">104-T / ATCC 96160 / CBS 514.97 / LARS 414 / MAFF 240422</strain>
    </source>
</reference>
<gene>
    <name evidence="3" type="ORF">Cob_v001803</name>
</gene>
<dbReference type="InterPro" id="IPR021054">
    <property type="entry name" value="Cell_wall_mannoprotein_1"/>
</dbReference>
<keyword evidence="4" id="KW-1185">Reference proteome</keyword>
<evidence type="ECO:0000256" key="2">
    <source>
        <dbReference type="SAM" id="SignalP"/>
    </source>
</evidence>
<evidence type="ECO:0000256" key="1">
    <source>
        <dbReference type="SAM" id="MobiDB-lite"/>
    </source>
</evidence>
<protein>
    <recommendedName>
        <fullName evidence="5">VOC domain-containing protein</fullName>
    </recommendedName>
</protein>
<name>A0A484G452_COLOR</name>
<proteinExistence type="predicted"/>
<feature type="chain" id="PRO_5019832954" description="VOC domain-containing protein" evidence="2">
    <location>
        <begin position="20"/>
        <end position="453"/>
    </location>
</feature>
<dbReference type="STRING" id="1213857.A0A484G452"/>
<dbReference type="PANTHER" id="PTHR38123">
    <property type="entry name" value="CELL WALL SERINE-THREONINE-RICH GALACTOMANNOPROTEIN MP1 (AFU_ORTHOLOGUE AFUA_4G03240)"/>
    <property type="match status" value="1"/>
</dbReference>
<feature type="compositionally biased region" description="Gly residues" evidence="1">
    <location>
        <begin position="51"/>
        <end position="64"/>
    </location>
</feature>
<organism evidence="3 4">
    <name type="scientific">Colletotrichum orbiculare (strain 104-T / ATCC 96160 / CBS 514.97 / LARS 414 / MAFF 240422)</name>
    <name type="common">Cucumber anthracnose fungus</name>
    <name type="synonym">Colletotrichum lagenarium</name>
    <dbReference type="NCBI Taxonomy" id="1213857"/>
    <lineage>
        <taxon>Eukaryota</taxon>
        <taxon>Fungi</taxon>
        <taxon>Dikarya</taxon>
        <taxon>Ascomycota</taxon>
        <taxon>Pezizomycotina</taxon>
        <taxon>Sordariomycetes</taxon>
        <taxon>Hypocreomycetidae</taxon>
        <taxon>Glomerellales</taxon>
        <taxon>Glomerellaceae</taxon>
        <taxon>Colletotrichum</taxon>
        <taxon>Colletotrichum orbiculare species complex</taxon>
    </lineage>
</organism>
<dbReference type="InterPro" id="IPR029068">
    <property type="entry name" value="Glyas_Bleomycin-R_OHBP_Dase"/>
</dbReference>
<dbReference type="OrthoDB" id="3485059at2759"/>